<comment type="caution">
    <text evidence="15">The sequence shown here is derived from an EMBL/GenBank/DDBJ whole genome shotgun (WGS) entry which is preliminary data.</text>
</comment>
<dbReference type="Pfam" id="PF07715">
    <property type="entry name" value="Plug"/>
    <property type="match status" value="1"/>
</dbReference>
<evidence type="ECO:0000256" key="8">
    <source>
        <dbReference type="ARBA" id="ARBA00023136"/>
    </source>
</evidence>
<feature type="domain" description="Secretin/TonB short N-terminal" evidence="13">
    <location>
        <begin position="70"/>
        <end position="118"/>
    </location>
</feature>
<feature type="domain" description="TonB-dependent receptor-like beta-barrel" evidence="12">
    <location>
        <begin position="573"/>
        <end position="943"/>
    </location>
</feature>
<dbReference type="Gene3D" id="2.40.170.20">
    <property type="entry name" value="TonB-dependent receptor, beta-barrel domain"/>
    <property type="match status" value="1"/>
</dbReference>
<dbReference type="SUPFAM" id="SSF56935">
    <property type="entry name" value="Porins"/>
    <property type="match status" value="1"/>
</dbReference>
<gene>
    <name evidence="15" type="ORF">H8S64_11295</name>
</gene>
<comment type="subcellular location">
    <subcellularLocation>
        <location evidence="1 10">Cell outer membrane</location>
        <topology evidence="1 10">Multi-pass membrane protein</topology>
    </subcellularLocation>
</comment>
<evidence type="ECO:0000259" key="13">
    <source>
        <dbReference type="Pfam" id="PF07660"/>
    </source>
</evidence>
<name>A0ABR7D187_9BACT</name>
<keyword evidence="7 11" id="KW-0798">TonB box</keyword>
<dbReference type="Gene3D" id="2.170.130.10">
    <property type="entry name" value="TonB-dependent receptor, plug domain"/>
    <property type="match status" value="1"/>
</dbReference>
<protein>
    <submittedName>
        <fullName evidence="15">SusC/RagA family TonB-linked outer membrane protein</fullName>
    </submittedName>
</protein>
<proteinExistence type="inferred from homology"/>
<evidence type="ECO:0000313" key="16">
    <source>
        <dbReference type="Proteomes" id="UP000646484"/>
    </source>
</evidence>
<keyword evidence="3 10" id="KW-1134">Transmembrane beta strand</keyword>
<evidence type="ECO:0000256" key="10">
    <source>
        <dbReference type="PROSITE-ProRule" id="PRU01360"/>
    </source>
</evidence>
<dbReference type="Pfam" id="PF00593">
    <property type="entry name" value="TonB_dep_Rec_b-barrel"/>
    <property type="match status" value="1"/>
</dbReference>
<evidence type="ECO:0000256" key="2">
    <source>
        <dbReference type="ARBA" id="ARBA00022448"/>
    </source>
</evidence>
<keyword evidence="8 10" id="KW-0472">Membrane</keyword>
<dbReference type="Pfam" id="PF13715">
    <property type="entry name" value="CarbopepD_reg_2"/>
    <property type="match status" value="1"/>
</dbReference>
<dbReference type="InterPro" id="IPR023997">
    <property type="entry name" value="TonB-dep_OMP_SusC/RagA_CS"/>
</dbReference>
<evidence type="ECO:0000256" key="6">
    <source>
        <dbReference type="ARBA" id="ARBA00023004"/>
    </source>
</evidence>
<evidence type="ECO:0000256" key="5">
    <source>
        <dbReference type="ARBA" id="ARBA00022692"/>
    </source>
</evidence>
<dbReference type="InterPro" id="IPR008969">
    <property type="entry name" value="CarboxyPept-like_regulatory"/>
</dbReference>
<sequence length="1169" mass="132368">MKKKWRNSNFCRRKLPRMLIIMKTWIVLLFVCTMHLNASNVYSQQKKMDISMKNASLVEVFRYIRQNSDYTFVYDSDAVKRVNAISLDMKNAEVEEILDLCFQGSPFIYLIEGNLVIVKEQKGEQQQTKNVRVKGFVYDVKKQPLPGVTVKVTGVAVGTATNEKGWFAMDLPLEKGALEFSFVGFKKQQVAFTEKTDTLRIVMEEDVSGLDEVVVRAYGSQNKRENISAISSVKAEEMKELPAASIISMLQGRVAGMNIVNQSGAPGSAAVVAIRGYNSLFVSGDSQGRDAAGNSGQPLYVVDGIPMHSFISPVTGTNTLADLDPSTIESVEVLKDAAAASIYGSRASNGVILITTKKGRMGTSSFSANASYTISQLMEYPVQTGGRMERWREILWKRNLQMPDWGENKILYPNSYEEAFGTWGTYDSFWSSGKRYTTTIPYLQDSLNPFYNNSTNWFKYAFRTGKVTNVNIQSTGGTEKFQYLVGAGYYDETGIMINSKYSRVNLISNMVSRPVKQFQVDTRLYLAYMDKSVNTGGMSNGRYEGMSVDPTSQKTIESSTGDVVDQWLKLVKGVTVRSDDYRVMANVVLTYYILDGLQFSASANVDYSQANLNKFEPSYLNPNTNENKSLGQVVRNVSLNTEELLTYKKSFKEAHNLEMLLGYSANKTQVYGIGGHGKRGASDFIYYYNPERNPPIYDYGSEDYPNVQSTTSYSSYFREKALVSFFGRLGYNYKQRYLMEFAFRRDGSSTFGENNRWANFPSIALGWAFSEESFLKNRLSGWLNWGKVRASYGTSGQVFGYEYLSYGLLSSLNAFFQGNTGMGVATPVSPNLTWEKSEQYDIGLDLDMFEYRLNMKLDYYYKLSSSLIYEIPMPGDIYSYDTYVDNVMEVSNEGLELEFSYDVMRESAVKWRTKFNISKNWNRFRKSYDKQDKEGLVIGRPLYQIYVYDDSGFYQSEDEVPVYYKLDGSETYLGGISTDRHYSGLLGTQKLKDLNADQSISLDDRYPAASPLPVAHGGWVNEVTWKGLSLNVLFNYSIGRHIINATKGTIASTGPLFADMRDYTFWSPSNRDANYIRVGKTYQYMVRSNIENVHSVSLKQLTLGYDLPQNLLKKTFFKEMRFFATGENLFYLSNYSGGNPEVVNIYTGIDEGKAYPLPRKWTLGLTLKF</sequence>
<dbReference type="PROSITE" id="PS52016">
    <property type="entry name" value="TONB_DEPENDENT_REC_3"/>
    <property type="match status" value="1"/>
</dbReference>
<organism evidence="15 16">
    <name type="scientific">Butyricimonas hominis</name>
    <dbReference type="NCBI Taxonomy" id="2763032"/>
    <lineage>
        <taxon>Bacteria</taxon>
        <taxon>Pseudomonadati</taxon>
        <taxon>Bacteroidota</taxon>
        <taxon>Bacteroidia</taxon>
        <taxon>Bacteroidales</taxon>
        <taxon>Odoribacteraceae</taxon>
        <taxon>Butyricimonas</taxon>
    </lineage>
</organism>
<evidence type="ECO:0000313" key="15">
    <source>
        <dbReference type="EMBL" id="MBC5621682.1"/>
    </source>
</evidence>
<accession>A0ABR7D187</accession>
<dbReference type="InterPro" id="IPR023996">
    <property type="entry name" value="TonB-dep_OMP_SusC/RagA"/>
</dbReference>
<dbReference type="InterPro" id="IPR036942">
    <property type="entry name" value="Beta-barrel_TonB_sf"/>
</dbReference>
<dbReference type="InterPro" id="IPR039426">
    <property type="entry name" value="TonB-dep_rcpt-like"/>
</dbReference>
<evidence type="ECO:0000256" key="4">
    <source>
        <dbReference type="ARBA" id="ARBA00022496"/>
    </source>
</evidence>
<evidence type="ECO:0000256" key="11">
    <source>
        <dbReference type="RuleBase" id="RU003357"/>
    </source>
</evidence>
<dbReference type="Proteomes" id="UP000646484">
    <property type="component" value="Unassembled WGS sequence"/>
</dbReference>
<dbReference type="InterPro" id="IPR011662">
    <property type="entry name" value="Secretin/TonB_short_N"/>
</dbReference>
<evidence type="ECO:0000256" key="1">
    <source>
        <dbReference type="ARBA" id="ARBA00004571"/>
    </source>
</evidence>
<evidence type="ECO:0000256" key="3">
    <source>
        <dbReference type="ARBA" id="ARBA00022452"/>
    </source>
</evidence>
<dbReference type="NCBIfam" id="TIGR04056">
    <property type="entry name" value="OMP_RagA_SusC"/>
    <property type="match status" value="1"/>
</dbReference>
<dbReference type="Pfam" id="PF07660">
    <property type="entry name" value="STN"/>
    <property type="match status" value="1"/>
</dbReference>
<dbReference type="SUPFAM" id="SSF49464">
    <property type="entry name" value="Carboxypeptidase regulatory domain-like"/>
    <property type="match status" value="1"/>
</dbReference>
<evidence type="ECO:0000256" key="9">
    <source>
        <dbReference type="ARBA" id="ARBA00023237"/>
    </source>
</evidence>
<keyword evidence="9 10" id="KW-0998">Cell outer membrane</keyword>
<evidence type="ECO:0000259" key="12">
    <source>
        <dbReference type="Pfam" id="PF00593"/>
    </source>
</evidence>
<dbReference type="InterPro" id="IPR000531">
    <property type="entry name" value="Beta-barrel_TonB"/>
</dbReference>
<comment type="similarity">
    <text evidence="10 11">Belongs to the TonB-dependent receptor family.</text>
</comment>
<keyword evidence="6" id="KW-0408">Iron</keyword>
<keyword evidence="2 10" id="KW-0813">Transport</keyword>
<keyword evidence="16" id="KW-1185">Reference proteome</keyword>
<reference evidence="15 16" key="1">
    <citation type="submission" date="2020-08" db="EMBL/GenBank/DDBJ databases">
        <title>Genome public.</title>
        <authorList>
            <person name="Liu C."/>
            <person name="Sun Q."/>
        </authorList>
    </citation>
    <scope>NUCLEOTIDE SEQUENCE [LARGE SCALE GENOMIC DNA]</scope>
    <source>
        <strain evidence="15 16">NSJ-56</strain>
    </source>
</reference>
<dbReference type="Gene3D" id="2.60.40.1120">
    <property type="entry name" value="Carboxypeptidase-like, regulatory domain"/>
    <property type="match status" value="1"/>
</dbReference>
<dbReference type="NCBIfam" id="TIGR04057">
    <property type="entry name" value="SusC_RagA_signa"/>
    <property type="match status" value="1"/>
</dbReference>
<keyword evidence="4" id="KW-0410">Iron transport</keyword>
<dbReference type="InterPro" id="IPR037066">
    <property type="entry name" value="Plug_dom_sf"/>
</dbReference>
<feature type="domain" description="TonB-dependent receptor plug" evidence="14">
    <location>
        <begin position="223"/>
        <end position="351"/>
    </location>
</feature>
<evidence type="ECO:0000256" key="7">
    <source>
        <dbReference type="ARBA" id="ARBA00023077"/>
    </source>
</evidence>
<keyword evidence="5 10" id="KW-0812">Transmembrane</keyword>
<keyword evidence="4" id="KW-0406">Ion transport</keyword>
<dbReference type="EMBL" id="JACOOH010000004">
    <property type="protein sequence ID" value="MBC5621682.1"/>
    <property type="molecule type" value="Genomic_DNA"/>
</dbReference>
<evidence type="ECO:0000259" key="14">
    <source>
        <dbReference type="Pfam" id="PF07715"/>
    </source>
</evidence>
<dbReference type="InterPro" id="IPR012910">
    <property type="entry name" value="Plug_dom"/>
</dbReference>